<evidence type="ECO:0000256" key="6">
    <source>
        <dbReference type="SAM" id="Phobius"/>
    </source>
</evidence>
<dbReference type="Pfam" id="PF01810">
    <property type="entry name" value="LysE"/>
    <property type="match status" value="1"/>
</dbReference>
<proteinExistence type="predicted"/>
<dbReference type="PANTHER" id="PTHR30086">
    <property type="entry name" value="ARGININE EXPORTER PROTEIN ARGO"/>
    <property type="match status" value="1"/>
</dbReference>
<evidence type="ECO:0000256" key="4">
    <source>
        <dbReference type="ARBA" id="ARBA00022989"/>
    </source>
</evidence>
<dbReference type="Proteomes" id="UP000051213">
    <property type="component" value="Unassembled WGS sequence"/>
</dbReference>
<keyword evidence="3 6" id="KW-0812">Transmembrane</keyword>
<keyword evidence="5 6" id="KW-0472">Membrane</keyword>
<reference evidence="7 8" key="1">
    <citation type="submission" date="2015-10" db="EMBL/GenBank/DDBJ databases">
        <title>Metagenome-Assembled Genomes uncover a global brackish microbiome.</title>
        <authorList>
            <person name="Hugerth L.W."/>
            <person name="Larsson J."/>
            <person name="Alneberg J."/>
            <person name="Lindh M.V."/>
            <person name="Legrand C."/>
            <person name="Pinhassi J."/>
            <person name="Andersson A.F."/>
        </authorList>
    </citation>
    <scope>NUCLEOTIDE SEQUENCE [LARGE SCALE GENOMIC DNA]</scope>
    <source>
        <strain evidence="7">BACL26 MAG-121220-bin70</strain>
    </source>
</reference>
<accession>A0A0R2U1S6</accession>
<evidence type="ECO:0000313" key="7">
    <source>
        <dbReference type="EMBL" id="KRO93356.1"/>
    </source>
</evidence>
<feature type="transmembrane region" description="Helical" evidence="6">
    <location>
        <begin position="73"/>
        <end position="90"/>
    </location>
</feature>
<gene>
    <name evidence="7" type="ORF">ABS24_08525</name>
</gene>
<evidence type="ECO:0000313" key="8">
    <source>
        <dbReference type="Proteomes" id="UP000051213"/>
    </source>
</evidence>
<dbReference type="GO" id="GO:0015171">
    <property type="term" value="F:amino acid transmembrane transporter activity"/>
    <property type="evidence" value="ECO:0007669"/>
    <property type="project" value="TreeGrafter"/>
</dbReference>
<comment type="subcellular location">
    <subcellularLocation>
        <location evidence="1">Cell membrane</location>
        <topology evidence="1">Multi-pass membrane protein</topology>
    </subcellularLocation>
</comment>
<evidence type="ECO:0000256" key="2">
    <source>
        <dbReference type="ARBA" id="ARBA00022475"/>
    </source>
</evidence>
<dbReference type="GO" id="GO:0005886">
    <property type="term" value="C:plasma membrane"/>
    <property type="evidence" value="ECO:0007669"/>
    <property type="project" value="UniProtKB-SubCell"/>
</dbReference>
<evidence type="ECO:0000256" key="3">
    <source>
        <dbReference type="ARBA" id="ARBA00022692"/>
    </source>
</evidence>
<dbReference type="PANTHER" id="PTHR30086:SF20">
    <property type="entry name" value="ARGININE EXPORTER PROTEIN ARGO-RELATED"/>
    <property type="match status" value="1"/>
</dbReference>
<name>A0A0R2U1S6_9GAMM</name>
<feature type="transmembrane region" description="Helical" evidence="6">
    <location>
        <begin position="145"/>
        <end position="165"/>
    </location>
</feature>
<dbReference type="AlphaFoldDB" id="A0A0R2U1S6"/>
<protein>
    <submittedName>
        <fullName evidence="7">Amino acid transporter</fullName>
    </submittedName>
</protein>
<evidence type="ECO:0000256" key="1">
    <source>
        <dbReference type="ARBA" id="ARBA00004651"/>
    </source>
</evidence>
<keyword evidence="4 6" id="KW-1133">Transmembrane helix</keyword>
<feature type="transmembrane region" description="Helical" evidence="6">
    <location>
        <begin position="110"/>
        <end position="133"/>
    </location>
</feature>
<evidence type="ECO:0000256" key="5">
    <source>
        <dbReference type="ARBA" id="ARBA00023136"/>
    </source>
</evidence>
<feature type="transmembrane region" description="Helical" evidence="6">
    <location>
        <begin position="177"/>
        <end position="198"/>
    </location>
</feature>
<sequence length="199" mass="21520">MTAYLSGFALGLSLILAIGAQNAFVLKQGLKKQHVFLVCSLCAISDAILITFGAMGFGALVEQYPWVENIARYGGAAFLAVYAAMSFYSAYSQKHSLVPSDSAPDSALKIALLCLSFTWLNPHVYLDTVIFLGSVSTQFSADIEAFTLGAVSASFVFFYSLGYGARILIPVFEQPRAWQILEVFIGLLMLILAASLIFT</sequence>
<dbReference type="EMBL" id="LICA01000266">
    <property type="protein sequence ID" value="KRO93356.1"/>
    <property type="molecule type" value="Genomic_DNA"/>
</dbReference>
<dbReference type="InterPro" id="IPR001123">
    <property type="entry name" value="LeuE-type"/>
</dbReference>
<keyword evidence="2" id="KW-1003">Cell membrane</keyword>
<organism evidence="7 8">
    <name type="scientific">SAR92 bacterium BACL26 MAG-121220-bin70</name>
    <dbReference type="NCBI Taxonomy" id="1655626"/>
    <lineage>
        <taxon>Bacteria</taxon>
        <taxon>Pseudomonadati</taxon>
        <taxon>Pseudomonadota</taxon>
        <taxon>Gammaproteobacteria</taxon>
        <taxon>Cellvibrionales</taxon>
        <taxon>Porticoccaceae</taxon>
        <taxon>SAR92 clade</taxon>
    </lineage>
</organism>
<feature type="transmembrane region" description="Helical" evidence="6">
    <location>
        <begin position="35"/>
        <end position="61"/>
    </location>
</feature>
<comment type="caution">
    <text evidence="7">The sequence shown here is derived from an EMBL/GenBank/DDBJ whole genome shotgun (WGS) entry which is preliminary data.</text>
</comment>